<dbReference type="AlphaFoldDB" id="A0A7C3GLK0"/>
<dbReference type="InterPro" id="IPR050277">
    <property type="entry name" value="Sodium:Solute_Symporter"/>
</dbReference>
<proteinExistence type="inferred from homology"/>
<feature type="transmembrane region" description="Helical" evidence="10">
    <location>
        <begin position="55"/>
        <end position="81"/>
    </location>
</feature>
<name>A0A7C3GLK0_9PROT</name>
<gene>
    <name evidence="11" type="primary">actP</name>
    <name evidence="11" type="ORF">ENJ46_04155</name>
</gene>
<sequence>HPKGQALLEPGGWLKKDALNVWTVGLTMCFGIMGLPHILMRFFTVKNAAGARKSVAYATIIMSGFYIFILIIGLGSVALLWGQPQYYDDAGKLLGGSNMVALHTAQALGGDLLLGFMSAVAFATILAVVAGLTLAASAAISHDLYAIVIKNNKADPKRELMISKITVVAVGLMSIVLGLLFETQNIAVVTAFALAIAASVNFPILLLAMYWRGLTSHGAVWGGALTFALTLVIIVLSDSIWVQVLGHETAIFPYVYPTVFSMPAGFVLVVLFSLLDRSDKAALEKSRFDGQFVRSETGIGADKAAKH</sequence>
<reference evidence="11" key="1">
    <citation type="journal article" date="2020" name="mSystems">
        <title>Genome- and Community-Level Interaction Insights into Carbon Utilization and Element Cycling Functions of Hydrothermarchaeota in Hydrothermal Sediment.</title>
        <authorList>
            <person name="Zhou Z."/>
            <person name="Liu Y."/>
            <person name="Xu W."/>
            <person name="Pan J."/>
            <person name="Luo Z.H."/>
            <person name="Li M."/>
        </authorList>
    </citation>
    <scope>NUCLEOTIDE SEQUENCE [LARGE SCALE GENOMIC DNA]</scope>
    <source>
        <strain evidence="11">HyVt-489</strain>
    </source>
</reference>
<evidence type="ECO:0000256" key="3">
    <source>
        <dbReference type="ARBA" id="ARBA00022448"/>
    </source>
</evidence>
<keyword evidence="4" id="KW-1003">Cell membrane</keyword>
<dbReference type="PANTHER" id="PTHR48086:SF6">
    <property type="entry name" value="CATION_ACETATE SYMPORTER ACTP"/>
    <property type="match status" value="1"/>
</dbReference>
<dbReference type="GO" id="GO:0015123">
    <property type="term" value="F:acetate transmembrane transporter activity"/>
    <property type="evidence" value="ECO:0007669"/>
    <property type="project" value="TreeGrafter"/>
</dbReference>
<feature type="transmembrane region" description="Helical" evidence="10">
    <location>
        <begin position="20"/>
        <end position="43"/>
    </location>
</feature>
<feature type="transmembrane region" description="Helical" evidence="10">
    <location>
        <begin position="187"/>
        <end position="211"/>
    </location>
</feature>
<dbReference type="GO" id="GO:0005886">
    <property type="term" value="C:plasma membrane"/>
    <property type="evidence" value="ECO:0007669"/>
    <property type="project" value="UniProtKB-SubCell"/>
</dbReference>
<keyword evidence="6" id="KW-0769">Symport</keyword>
<dbReference type="Proteomes" id="UP000886042">
    <property type="component" value="Unassembled WGS sequence"/>
</dbReference>
<evidence type="ECO:0000313" key="11">
    <source>
        <dbReference type="EMBL" id="HFB55097.1"/>
    </source>
</evidence>
<keyword evidence="7 10" id="KW-1133">Transmembrane helix</keyword>
<evidence type="ECO:0000256" key="4">
    <source>
        <dbReference type="ARBA" id="ARBA00022475"/>
    </source>
</evidence>
<evidence type="ECO:0000256" key="8">
    <source>
        <dbReference type="ARBA" id="ARBA00023136"/>
    </source>
</evidence>
<dbReference type="CDD" id="cd11480">
    <property type="entry name" value="SLC5sbd_u4"/>
    <property type="match status" value="1"/>
</dbReference>
<keyword evidence="3" id="KW-0813">Transport</keyword>
<feature type="non-terminal residue" evidence="11">
    <location>
        <position position="1"/>
    </location>
</feature>
<evidence type="ECO:0000256" key="2">
    <source>
        <dbReference type="ARBA" id="ARBA00006434"/>
    </source>
</evidence>
<evidence type="ECO:0000256" key="9">
    <source>
        <dbReference type="RuleBase" id="RU362091"/>
    </source>
</evidence>
<keyword evidence="5 10" id="KW-0812">Transmembrane</keyword>
<dbReference type="InterPro" id="IPR001734">
    <property type="entry name" value="Na/solute_symporter"/>
</dbReference>
<feature type="transmembrane region" description="Helical" evidence="10">
    <location>
        <begin position="112"/>
        <end position="140"/>
    </location>
</feature>
<comment type="subcellular location">
    <subcellularLocation>
        <location evidence="1">Cell membrane</location>
        <topology evidence="1">Multi-pass membrane protein</topology>
    </subcellularLocation>
</comment>
<protein>
    <submittedName>
        <fullName evidence="11">Cation acetate symporter</fullName>
    </submittedName>
</protein>
<keyword evidence="8 10" id="KW-0472">Membrane</keyword>
<feature type="transmembrane region" description="Helical" evidence="10">
    <location>
        <begin position="218"/>
        <end position="242"/>
    </location>
</feature>
<dbReference type="Pfam" id="PF00474">
    <property type="entry name" value="SSF"/>
    <property type="match status" value="1"/>
</dbReference>
<accession>A0A7C3GLK0</accession>
<comment type="caution">
    <text evidence="11">The sequence shown here is derived from an EMBL/GenBank/DDBJ whole genome shotgun (WGS) entry which is preliminary data.</text>
</comment>
<dbReference type="PROSITE" id="PS50283">
    <property type="entry name" value="NA_SOLUT_SYMP_3"/>
    <property type="match status" value="1"/>
</dbReference>
<feature type="transmembrane region" description="Helical" evidence="10">
    <location>
        <begin position="254"/>
        <end position="275"/>
    </location>
</feature>
<comment type="similarity">
    <text evidence="2 9">Belongs to the sodium:solute symporter (SSF) (TC 2.A.21) family.</text>
</comment>
<evidence type="ECO:0000256" key="1">
    <source>
        <dbReference type="ARBA" id="ARBA00004651"/>
    </source>
</evidence>
<dbReference type="InterPro" id="IPR038377">
    <property type="entry name" value="Na/Glc_symporter_sf"/>
</dbReference>
<evidence type="ECO:0000256" key="6">
    <source>
        <dbReference type="ARBA" id="ARBA00022847"/>
    </source>
</evidence>
<evidence type="ECO:0000256" key="10">
    <source>
        <dbReference type="SAM" id="Phobius"/>
    </source>
</evidence>
<dbReference type="EMBL" id="DRMN01000273">
    <property type="protein sequence ID" value="HFB55097.1"/>
    <property type="molecule type" value="Genomic_DNA"/>
</dbReference>
<feature type="transmembrane region" description="Helical" evidence="10">
    <location>
        <begin position="161"/>
        <end position="181"/>
    </location>
</feature>
<dbReference type="GO" id="GO:0006847">
    <property type="term" value="P:plasma membrane acetate transport"/>
    <property type="evidence" value="ECO:0007669"/>
    <property type="project" value="TreeGrafter"/>
</dbReference>
<dbReference type="PANTHER" id="PTHR48086">
    <property type="entry name" value="SODIUM/PROLINE SYMPORTER-RELATED"/>
    <property type="match status" value="1"/>
</dbReference>
<evidence type="ECO:0000256" key="5">
    <source>
        <dbReference type="ARBA" id="ARBA00022692"/>
    </source>
</evidence>
<dbReference type="GO" id="GO:0015293">
    <property type="term" value="F:symporter activity"/>
    <property type="evidence" value="ECO:0007669"/>
    <property type="project" value="UniProtKB-KW"/>
</dbReference>
<organism evidence="11">
    <name type="scientific">Hellea balneolensis</name>
    <dbReference type="NCBI Taxonomy" id="287478"/>
    <lineage>
        <taxon>Bacteria</taxon>
        <taxon>Pseudomonadati</taxon>
        <taxon>Pseudomonadota</taxon>
        <taxon>Alphaproteobacteria</taxon>
        <taxon>Maricaulales</taxon>
        <taxon>Robiginitomaculaceae</taxon>
        <taxon>Hellea</taxon>
    </lineage>
</organism>
<dbReference type="Gene3D" id="1.20.1730.10">
    <property type="entry name" value="Sodium/glucose cotransporter"/>
    <property type="match status" value="1"/>
</dbReference>
<evidence type="ECO:0000256" key="7">
    <source>
        <dbReference type="ARBA" id="ARBA00022989"/>
    </source>
</evidence>